<feature type="transmembrane region" description="Helical" evidence="6">
    <location>
        <begin position="53"/>
        <end position="77"/>
    </location>
</feature>
<evidence type="ECO:0000256" key="2">
    <source>
        <dbReference type="ARBA" id="ARBA00022692"/>
    </source>
</evidence>
<feature type="region of interest" description="Disordered" evidence="5">
    <location>
        <begin position="321"/>
        <end position="392"/>
    </location>
</feature>
<comment type="subcellular location">
    <subcellularLocation>
        <location evidence="1">Membrane</location>
        <topology evidence="1">Multi-pass membrane protein</topology>
    </subcellularLocation>
</comment>
<feature type="transmembrane region" description="Helical" evidence="6">
    <location>
        <begin position="12"/>
        <end position="33"/>
    </location>
</feature>
<dbReference type="InterPro" id="IPR013861">
    <property type="entry name" value="TMEM115/Pdh1/Rbl19"/>
</dbReference>
<evidence type="ECO:0000256" key="4">
    <source>
        <dbReference type="ARBA" id="ARBA00023136"/>
    </source>
</evidence>
<evidence type="ECO:0000256" key="1">
    <source>
        <dbReference type="ARBA" id="ARBA00004141"/>
    </source>
</evidence>
<evidence type="ECO:0000256" key="3">
    <source>
        <dbReference type="ARBA" id="ARBA00022989"/>
    </source>
</evidence>
<dbReference type="Proteomes" id="UP000239899">
    <property type="component" value="Unassembled WGS sequence"/>
</dbReference>
<keyword evidence="3 6" id="KW-1133">Transmembrane helix</keyword>
<dbReference type="SMART" id="SM01160">
    <property type="entry name" value="DUF1751"/>
    <property type="match status" value="1"/>
</dbReference>
<feature type="region of interest" description="Disordered" evidence="5">
    <location>
        <begin position="437"/>
        <end position="457"/>
    </location>
</feature>
<proteinExistence type="predicted"/>
<keyword evidence="8" id="KW-1185">Reference proteome</keyword>
<organism evidence="7 8">
    <name type="scientific">Chlorella sorokiniana</name>
    <name type="common">Freshwater green alga</name>
    <dbReference type="NCBI Taxonomy" id="3076"/>
    <lineage>
        <taxon>Eukaryota</taxon>
        <taxon>Viridiplantae</taxon>
        <taxon>Chlorophyta</taxon>
        <taxon>core chlorophytes</taxon>
        <taxon>Trebouxiophyceae</taxon>
        <taxon>Chlorellales</taxon>
        <taxon>Chlorellaceae</taxon>
        <taxon>Chlorella clade</taxon>
        <taxon>Chlorella</taxon>
    </lineage>
</organism>
<dbReference type="GO" id="GO:0005794">
    <property type="term" value="C:Golgi apparatus"/>
    <property type="evidence" value="ECO:0007669"/>
    <property type="project" value="TreeGrafter"/>
</dbReference>
<evidence type="ECO:0000256" key="6">
    <source>
        <dbReference type="SAM" id="Phobius"/>
    </source>
</evidence>
<dbReference type="GO" id="GO:0016020">
    <property type="term" value="C:membrane"/>
    <property type="evidence" value="ECO:0007669"/>
    <property type="project" value="UniProtKB-SubCell"/>
</dbReference>
<name>A0A2P6TZ71_CHLSO</name>
<reference evidence="7 8" key="1">
    <citation type="journal article" date="2018" name="Plant J.">
        <title>Genome sequences of Chlorella sorokiniana UTEX 1602 and Micractinium conductrix SAG 241.80: implications to maltose excretion by a green alga.</title>
        <authorList>
            <person name="Arriola M.B."/>
            <person name="Velmurugan N."/>
            <person name="Zhang Y."/>
            <person name="Plunkett M.H."/>
            <person name="Hondzo H."/>
            <person name="Barney B.M."/>
        </authorList>
    </citation>
    <scope>NUCLEOTIDE SEQUENCE [LARGE SCALE GENOMIC DNA]</scope>
    <source>
        <strain evidence="8">UTEX 1602</strain>
    </source>
</reference>
<dbReference type="PANTHER" id="PTHR13377">
    <property type="entry name" value="PLACENTAL PROTEIN 6"/>
    <property type="match status" value="1"/>
</dbReference>
<evidence type="ECO:0000256" key="5">
    <source>
        <dbReference type="SAM" id="MobiDB-lite"/>
    </source>
</evidence>
<dbReference type="GO" id="GO:0006890">
    <property type="term" value="P:retrograde vesicle-mediated transport, Golgi to endoplasmic reticulum"/>
    <property type="evidence" value="ECO:0007669"/>
    <property type="project" value="InterPro"/>
</dbReference>
<dbReference type="OrthoDB" id="73612at2759"/>
<keyword evidence="2 6" id="KW-0812">Transmembrane</keyword>
<keyword evidence="4 6" id="KW-0472">Membrane</keyword>
<dbReference type="PANTHER" id="PTHR13377:SF3">
    <property type="entry name" value="TRANSMEMBRANE PROTEIN 115"/>
    <property type="match status" value="1"/>
</dbReference>
<gene>
    <name evidence="7" type="ORF">C2E21_2608</name>
</gene>
<feature type="compositionally biased region" description="Low complexity" evidence="5">
    <location>
        <begin position="321"/>
        <end position="342"/>
    </location>
</feature>
<protein>
    <submittedName>
        <fullName evidence="7">Transmembrane 115</fullName>
    </submittedName>
</protein>
<feature type="compositionally biased region" description="Polar residues" evidence="5">
    <location>
        <begin position="505"/>
        <end position="514"/>
    </location>
</feature>
<feature type="region of interest" description="Disordered" evidence="5">
    <location>
        <begin position="494"/>
        <end position="514"/>
    </location>
</feature>
<dbReference type="EMBL" id="LHPG02000004">
    <property type="protein sequence ID" value="PRW59366.1"/>
    <property type="molecule type" value="Genomic_DNA"/>
</dbReference>
<comment type="caution">
    <text evidence="7">The sequence shown here is derived from an EMBL/GenBank/DDBJ whole genome shotgun (WGS) entry which is preliminary data.</text>
</comment>
<sequence length="514" mass="54206">MAALSSHLINGFSPLAKGLAALLVLSGAAVTFVPNARLMLGLVSARAFTRPHTLLTCAFAGDLLPSLVYAAAAAFLVRIVEPLHGARELIKYLAATIVLTAFATVICVTIGYYASLTRAKAEGDHTGDVLFRPLGGFEAGAAALLVALKQLIPDNEVALFGGALKFRAKHLPGLYVLGASVAALVLGGATRIVPFTLFGSYLSWAYLRFVQTRNGVRGDLSDEFRLASFFPQLLHPPIDRLAAACTRLTGLGSAAGSQQHQAAWRSALVGGAALPGSLDVADDAARRRERGARALEERLGIKKAASASSVPTAVPIGAVAEPASSSGGNAEAAAAQKATKSPVRGGSKPASPVPPPAAAAASEPDLEAGAAEEDQSQPALPPVPEDGELEIPSAQATRLAPTAQRSRRYRNRFSRLQDLQRQLEYEIARRKNAERRAEAAEAALERQRQRTQLERQRAERAEADLMTALEWQLTQLEQECAERSGADAAALRQALEEARAPHQGSHLSTGSVQP</sequence>
<dbReference type="AlphaFoldDB" id="A0A2P6TZ71"/>
<feature type="transmembrane region" description="Helical" evidence="6">
    <location>
        <begin position="89"/>
        <end position="114"/>
    </location>
</feature>
<dbReference type="STRING" id="3076.A0A2P6TZ71"/>
<evidence type="ECO:0000313" key="8">
    <source>
        <dbReference type="Proteomes" id="UP000239899"/>
    </source>
</evidence>
<evidence type="ECO:0000313" key="7">
    <source>
        <dbReference type="EMBL" id="PRW59366.1"/>
    </source>
</evidence>
<dbReference type="Pfam" id="PF08551">
    <property type="entry name" value="DUF1751"/>
    <property type="match status" value="1"/>
</dbReference>
<accession>A0A2P6TZ71</accession>
<feature type="compositionally biased region" description="Acidic residues" evidence="5">
    <location>
        <begin position="364"/>
        <end position="375"/>
    </location>
</feature>
<feature type="transmembrane region" description="Helical" evidence="6">
    <location>
        <begin position="173"/>
        <end position="193"/>
    </location>
</feature>